<dbReference type="Pfam" id="PF00816">
    <property type="entry name" value="Histone_HNS"/>
    <property type="match status" value="1"/>
</dbReference>
<gene>
    <name evidence="7" type="primary">stpA</name>
    <name evidence="7" type="ORF">NIG5292_02707</name>
</gene>
<dbReference type="GO" id="GO:0009295">
    <property type="term" value="C:nucleoid"/>
    <property type="evidence" value="ECO:0007669"/>
    <property type="project" value="UniProtKB-SubCell"/>
</dbReference>
<dbReference type="RefSeq" id="WP_048600032.1">
    <property type="nucleotide sequence ID" value="NZ_CBFHGK010000026.1"/>
</dbReference>
<accession>A0A0U1NPJ7</accession>
<evidence type="ECO:0000259" key="6">
    <source>
        <dbReference type="SMART" id="SM00528"/>
    </source>
</evidence>
<proteinExistence type="inferred from homology"/>
<dbReference type="GO" id="GO:0003681">
    <property type="term" value="F:bent DNA binding"/>
    <property type="evidence" value="ECO:0007669"/>
    <property type="project" value="TreeGrafter"/>
</dbReference>
<feature type="domain" description="DNA-binding protein H-NS-like C-terminal" evidence="6">
    <location>
        <begin position="63"/>
        <end position="108"/>
    </location>
</feature>
<evidence type="ECO:0000256" key="2">
    <source>
        <dbReference type="ARBA" id="ARBA00010610"/>
    </source>
</evidence>
<comment type="subcellular location">
    <subcellularLocation>
        <location evidence="1">Cytoplasm</location>
        <location evidence="1">Nucleoid</location>
    </subcellularLocation>
</comment>
<keyword evidence="3" id="KW-0963">Cytoplasm</keyword>
<dbReference type="Proteomes" id="UP000048949">
    <property type="component" value="Unassembled WGS sequence"/>
</dbReference>
<evidence type="ECO:0000313" key="7">
    <source>
        <dbReference type="EMBL" id="CRK76642.1"/>
    </source>
</evidence>
<dbReference type="PANTHER" id="PTHR38097:SF2">
    <property type="entry name" value="DNA-BINDING PROTEIN STPA"/>
    <property type="match status" value="1"/>
</dbReference>
<comment type="similarity">
    <text evidence="2">Belongs to the histone-like protein H-NS family.</text>
</comment>
<dbReference type="InterPro" id="IPR027444">
    <property type="entry name" value="H-NS_C_dom"/>
</dbReference>
<evidence type="ECO:0000256" key="1">
    <source>
        <dbReference type="ARBA" id="ARBA00004453"/>
    </source>
</evidence>
<evidence type="ECO:0000256" key="5">
    <source>
        <dbReference type="SAM" id="MobiDB-lite"/>
    </source>
</evidence>
<dbReference type="GO" id="GO:0003680">
    <property type="term" value="F:minor groove of adenine-thymine-rich DNA binding"/>
    <property type="evidence" value="ECO:0007669"/>
    <property type="project" value="TreeGrafter"/>
</dbReference>
<dbReference type="STRING" id="282199.GCA_001049735_02706"/>
<protein>
    <recommendedName>
        <fullName evidence="6">DNA-binding protein H-NS-like C-terminal domain-containing protein</fullName>
    </recommendedName>
</protein>
<dbReference type="SMART" id="SM00528">
    <property type="entry name" value="HNS"/>
    <property type="match status" value="1"/>
</dbReference>
<dbReference type="GO" id="GO:0005829">
    <property type="term" value="C:cytosol"/>
    <property type="evidence" value="ECO:0007669"/>
    <property type="project" value="TreeGrafter"/>
</dbReference>
<evidence type="ECO:0000256" key="4">
    <source>
        <dbReference type="ARBA" id="ARBA00023125"/>
    </source>
</evidence>
<dbReference type="Gene3D" id="4.10.430.10">
    <property type="entry name" value="Histone-like protein H-NS, C-terminal domain"/>
    <property type="match status" value="1"/>
</dbReference>
<keyword evidence="8" id="KW-1185">Reference proteome</keyword>
<organism evidence="7 8">
    <name type="scientific">Nereida ignava</name>
    <dbReference type="NCBI Taxonomy" id="282199"/>
    <lineage>
        <taxon>Bacteria</taxon>
        <taxon>Pseudomonadati</taxon>
        <taxon>Pseudomonadota</taxon>
        <taxon>Alphaproteobacteria</taxon>
        <taxon>Rhodobacterales</taxon>
        <taxon>Roseobacteraceae</taxon>
        <taxon>Nereida</taxon>
    </lineage>
</organism>
<dbReference type="AlphaFoldDB" id="A0A0U1NPJ7"/>
<dbReference type="GO" id="GO:0001217">
    <property type="term" value="F:DNA-binding transcription repressor activity"/>
    <property type="evidence" value="ECO:0007669"/>
    <property type="project" value="TreeGrafter"/>
</dbReference>
<reference evidence="7 8" key="1">
    <citation type="submission" date="2015-04" db="EMBL/GenBank/DDBJ databases">
        <authorList>
            <person name="Syromyatnikov M.Y."/>
            <person name="Popov V.N."/>
        </authorList>
    </citation>
    <scope>NUCLEOTIDE SEQUENCE [LARGE SCALE GENOMIC DNA]</scope>
    <source>
        <strain evidence="7 8">CECT 5292</strain>
    </source>
</reference>
<evidence type="ECO:0000256" key="3">
    <source>
        <dbReference type="ARBA" id="ARBA00022490"/>
    </source>
</evidence>
<dbReference type="OrthoDB" id="5297879at2"/>
<feature type="region of interest" description="Disordered" evidence="5">
    <location>
        <begin position="62"/>
        <end position="87"/>
    </location>
</feature>
<evidence type="ECO:0000313" key="8">
    <source>
        <dbReference type="Proteomes" id="UP000048949"/>
    </source>
</evidence>
<dbReference type="InterPro" id="IPR037150">
    <property type="entry name" value="H-NS_C_dom_sf"/>
</dbReference>
<sequence>MKDSKLDLEKLSLKELKDLQEQVAVAIFDFEKRKKSEALAELKALAQSKGFSLDELLDDTKGKKKRAPVAPKYADPSNPANTWSGRGRKPKWMVEAIASGRSPEDFAI</sequence>
<dbReference type="GO" id="GO:0032993">
    <property type="term" value="C:protein-DNA complex"/>
    <property type="evidence" value="ECO:0007669"/>
    <property type="project" value="TreeGrafter"/>
</dbReference>
<keyword evidence="4" id="KW-0238">DNA-binding</keyword>
<dbReference type="SUPFAM" id="SSF81273">
    <property type="entry name" value="H-NS histone-like proteins"/>
    <property type="match status" value="1"/>
</dbReference>
<dbReference type="EMBL" id="CVQV01000027">
    <property type="protein sequence ID" value="CRK76642.1"/>
    <property type="molecule type" value="Genomic_DNA"/>
</dbReference>
<dbReference type="PANTHER" id="PTHR38097">
    <property type="match status" value="1"/>
</dbReference>
<name>A0A0U1NPJ7_9RHOB</name>
<dbReference type="GO" id="GO:0000976">
    <property type="term" value="F:transcription cis-regulatory region binding"/>
    <property type="evidence" value="ECO:0007669"/>
    <property type="project" value="TreeGrafter"/>
</dbReference>